<dbReference type="Proteomes" id="UP001569414">
    <property type="component" value="Unassembled WGS sequence"/>
</dbReference>
<dbReference type="SUPFAM" id="SSF56059">
    <property type="entry name" value="Glutathione synthetase ATP-binding domain-like"/>
    <property type="match status" value="1"/>
</dbReference>
<evidence type="ECO:0000256" key="8">
    <source>
        <dbReference type="ARBA" id="ARBA00023211"/>
    </source>
</evidence>
<keyword evidence="4 9" id="KW-0547">Nucleotide-binding</keyword>
<dbReference type="RefSeq" id="WP_299586502.1">
    <property type="nucleotide sequence ID" value="NZ_JBGMEL010000010.1"/>
</dbReference>
<dbReference type="HAMAP" id="MF_01552">
    <property type="entry name" value="RimK"/>
    <property type="match status" value="1"/>
</dbReference>
<evidence type="ECO:0000256" key="9">
    <source>
        <dbReference type="HAMAP-Rule" id="MF_01552"/>
    </source>
</evidence>
<dbReference type="Pfam" id="PF18030">
    <property type="entry name" value="Rimk_N"/>
    <property type="match status" value="1"/>
</dbReference>
<dbReference type="Gene3D" id="3.40.50.20">
    <property type="match status" value="1"/>
</dbReference>
<accession>A0ABV4NNM1</accession>
<feature type="binding site" evidence="9">
    <location>
        <position position="262"/>
    </location>
    <ligand>
        <name>Mn(2+)</name>
        <dbReference type="ChEBI" id="CHEBI:29035"/>
        <label>2</label>
    </ligand>
</feature>
<dbReference type="Gene3D" id="3.30.470.20">
    <property type="entry name" value="ATP-grasp fold, B domain"/>
    <property type="match status" value="1"/>
</dbReference>
<dbReference type="Pfam" id="PF08443">
    <property type="entry name" value="RimK"/>
    <property type="match status" value="1"/>
</dbReference>
<evidence type="ECO:0000256" key="5">
    <source>
        <dbReference type="ARBA" id="ARBA00022840"/>
    </source>
</evidence>
<feature type="binding site" evidence="9">
    <location>
        <position position="189"/>
    </location>
    <ligand>
        <name>ATP</name>
        <dbReference type="ChEBI" id="CHEBI:30616"/>
    </ligand>
</feature>
<keyword evidence="12" id="KW-1185">Reference proteome</keyword>
<dbReference type="GO" id="GO:0005840">
    <property type="term" value="C:ribosome"/>
    <property type="evidence" value="ECO:0007669"/>
    <property type="project" value="UniProtKB-KW"/>
</dbReference>
<keyword evidence="3 9" id="KW-0479">Metal-binding</keyword>
<evidence type="ECO:0000313" key="11">
    <source>
        <dbReference type="EMBL" id="MFA0791139.1"/>
    </source>
</evidence>
<dbReference type="NCBIfam" id="NF007764">
    <property type="entry name" value="PRK10446.1"/>
    <property type="match status" value="1"/>
</dbReference>
<keyword evidence="7 9" id="KW-0648">Protein biosynthesis</keyword>
<keyword evidence="11" id="KW-0687">Ribonucleoprotein</keyword>
<dbReference type="InterPro" id="IPR041107">
    <property type="entry name" value="Rimk_N"/>
</dbReference>
<evidence type="ECO:0000256" key="2">
    <source>
        <dbReference type="ARBA" id="ARBA00022598"/>
    </source>
</evidence>
<evidence type="ECO:0000256" key="7">
    <source>
        <dbReference type="ARBA" id="ARBA00022917"/>
    </source>
</evidence>
<feature type="binding site" evidence="9">
    <location>
        <position position="250"/>
    </location>
    <ligand>
        <name>Mg(2+)</name>
        <dbReference type="ChEBI" id="CHEBI:18420"/>
        <label>1</label>
    </ligand>
</feature>
<dbReference type="PANTHER" id="PTHR21621">
    <property type="entry name" value="RIBOSOMAL PROTEIN S6 MODIFICATION PROTEIN"/>
    <property type="match status" value="1"/>
</dbReference>
<sequence>MKIAILSRNPKLYSTRRLVEAAIERGHEARVIDHVRCFMDMGTENPSIHYKNEEFIPGDFDAVIPRIGSSVTFYGTSVVRQFEMMGTYCVNESVAISRSRDKLRSIQLLSRKGVGIPVTAFANSPDDIEGLIREVGGAPLVIKVLEGTQGIGVVLAETKKAAESVIQAFMGVKSNILIQEFIKEAGGSDIRCFVVGGKVIAAMQRTAPEGEFRSNLHRGGTAKLVKLSPSERACAVKAASIMGLNVCGVDLLRSSRGPLIMEVNSSPGLKGIEESTSKNVAGMIIEFIENNAKPNKTRTRGKG</sequence>
<organism evidence="11 12">
    <name type="scientific">Microbulbifer echini</name>
    <dbReference type="NCBI Taxonomy" id="1529067"/>
    <lineage>
        <taxon>Bacteria</taxon>
        <taxon>Pseudomonadati</taxon>
        <taxon>Pseudomonadota</taxon>
        <taxon>Gammaproteobacteria</taxon>
        <taxon>Cellvibrionales</taxon>
        <taxon>Microbulbiferaceae</taxon>
        <taxon>Microbulbifer</taxon>
    </lineage>
</organism>
<keyword evidence="11" id="KW-0689">Ribosomal protein</keyword>
<keyword evidence="8 9" id="KW-0464">Manganese</keyword>
<reference evidence="11 12" key="1">
    <citation type="submission" date="2024-08" db="EMBL/GenBank/DDBJ databases">
        <authorList>
            <person name="Ishaq N."/>
        </authorList>
    </citation>
    <scope>NUCLEOTIDE SEQUENCE [LARGE SCALE GENOMIC DNA]</scope>
    <source>
        <strain evidence="11 12">JCM 30400</strain>
    </source>
</reference>
<gene>
    <name evidence="9 11" type="primary">rimK</name>
    <name evidence="11" type="ORF">ACCI51_11335</name>
</gene>
<proteinExistence type="inferred from homology"/>
<keyword evidence="5 9" id="KW-0067">ATP-binding</keyword>
<dbReference type="InterPro" id="IPR013651">
    <property type="entry name" value="ATP-grasp_RimK-type"/>
</dbReference>
<dbReference type="NCBIfam" id="TIGR00768">
    <property type="entry name" value="rimK_fam"/>
    <property type="match status" value="1"/>
</dbReference>
<dbReference type="InterPro" id="IPR004666">
    <property type="entry name" value="Rp_bS6_RimK/Lys_biosynth_LsyX"/>
</dbReference>
<evidence type="ECO:0000259" key="10">
    <source>
        <dbReference type="PROSITE" id="PS50975"/>
    </source>
</evidence>
<feature type="binding site" evidence="9">
    <location>
        <begin position="213"/>
        <end position="215"/>
    </location>
    <ligand>
        <name>ATP</name>
        <dbReference type="ChEBI" id="CHEBI:30616"/>
    </ligand>
</feature>
<dbReference type="EMBL" id="JBGMEL010000010">
    <property type="protein sequence ID" value="MFA0791139.1"/>
    <property type="molecule type" value="Genomic_DNA"/>
</dbReference>
<evidence type="ECO:0000256" key="6">
    <source>
        <dbReference type="ARBA" id="ARBA00022842"/>
    </source>
</evidence>
<dbReference type="PROSITE" id="PS50975">
    <property type="entry name" value="ATP_GRASP"/>
    <property type="match status" value="1"/>
</dbReference>
<dbReference type="InterPro" id="IPR013815">
    <property type="entry name" value="ATP_grasp_subdomain_1"/>
</dbReference>
<protein>
    <recommendedName>
        <fullName evidence="9">Probable alpha-L-glutamate ligase</fullName>
        <ecNumber evidence="9">6.3.2.-</ecNumber>
    </recommendedName>
</protein>
<dbReference type="InterPro" id="IPR023533">
    <property type="entry name" value="RimK"/>
</dbReference>
<name>A0ABV4NNM1_9GAMM</name>
<feature type="binding site" evidence="9">
    <location>
        <begin position="180"/>
        <end position="181"/>
    </location>
    <ligand>
        <name>ATP</name>
        <dbReference type="ChEBI" id="CHEBI:30616"/>
    </ligand>
</feature>
<comment type="caution">
    <text evidence="11">The sequence shown here is derived from an EMBL/GenBank/DDBJ whole genome shotgun (WGS) entry which is preliminary data.</text>
</comment>
<feature type="binding site" evidence="9">
    <location>
        <position position="262"/>
    </location>
    <ligand>
        <name>Mg(2+)</name>
        <dbReference type="ChEBI" id="CHEBI:18420"/>
        <label>2</label>
    </ligand>
</feature>
<feature type="binding site" evidence="9">
    <location>
        <position position="264"/>
    </location>
    <ligand>
        <name>Mg(2+)</name>
        <dbReference type="ChEBI" id="CHEBI:18420"/>
        <label>2</label>
    </ligand>
</feature>
<comment type="similarity">
    <text evidence="9">Belongs to the RimK family.</text>
</comment>
<dbReference type="Gene3D" id="3.30.1490.20">
    <property type="entry name" value="ATP-grasp fold, A domain"/>
    <property type="match status" value="1"/>
</dbReference>
<evidence type="ECO:0000256" key="3">
    <source>
        <dbReference type="ARBA" id="ARBA00022723"/>
    </source>
</evidence>
<dbReference type="InterPro" id="IPR011761">
    <property type="entry name" value="ATP-grasp"/>
</dbReference>
<feature type="domain" description="ATP-grasp" evidence="10">
    <location>
        <begin position="106"/>
        <end position="289"/>
    </location>
</feature>
<evidence type="ECO:0000256" key="1">
    <source>
        <dbReference type="ARBA" id="ARBA00001936"/>
    </source>
</evidence>
<comment type="cofactor">
    <cofactor evidence="9">
        <name>Mg(2+)</name>
        <dbReference type="ChEBI" id="CHEBI:18420"/>
    </cofactor>
    <cofactor evidence="9">
        <name>Mn(2+)</name>
        <dbReference type="ChEBI" id="CHEBI:29035"/>
    </cofactor>
    <text evidence="9">Binds 2 magnesium or manganese ions per subunit.</text>
</comment>
<feature type="binding site" evidence="9">
    <location>
        <position position="143"/>
    </location>
    <ligand>
        <name>ATP</name>
        <dbReference type="ChEBI" id="CHEBI:30616"/>
    </ligand>
</feature>
<keyword evidence="2 9" id="KW-0436">Ligase</keyword>
<evidence type="ECO:0000256" key="4">
    <source>
        <dbReference type="ARBA" id="ARBA00022741"/>
    </source>
</evidence>
<dbReference type="GO" id="GO:0016874">
    <property type="term" value="F:ligase activity"/>
    <property type="evidence" value="ECO:0007669"/>
    <property type="project" value="UniProtKB-KW"/>
</dbReference>
<feature type="binding site" evidence="9">
    <location>
        <position position="262"/>
    </location>
    <ligand>
        <name>Mn(2+)</name>
        <dbReference type="ChEBI" id="CHEBI:29035"/>
        <label>1</label>
    </ligand>
</feature>
<comment type="cofactor">
    <cofactor evidence="1">
        <name>Mn(2+)</name>
        <dbReference type="ChEBI" id="CHEBI:29035"/>
    </cofactor>
</comment>
<keyword evidence="6 9" id="KW-0460">Magnesium</keyword>
<feature type="binding site" evidence="9">
    <location>
        <position position="250"/>
    </location>
    <ligand>
        <name>Mn(2+)</name>
        <dbReference type="ChEBI" id="CHEBI:29035"/>
        <label>1</label>
    </ligand>
</feature>
<feature type="binding site" evidence="9">
    <location>
        <position position="264"/>
    </location>
    <ligand>
        <name>Mn(2+)</name>
        <dbReference type="ChEBI" id="CHEBI:29035"/>
        <label>2</label>
    </ligand>
</feature>
<dbReference type="PANTHER" id="PTHR21621:SF7">
    <property type="entry name" value="RIBOSOMAL PROTEIN BS6--L-GLUTAMATE LIGASE"/>
    <property type="match status" value="1"/>
</dbReference>
<evidence type="ECO:0000313" key="12">
    <source>
        <dbReference type="Proteomes" id="UP001569414"/>
    </source>
</evidence>
<dbReference type="EC" id="6.3.2.-" evidence="9"/>
<feature type="binding site" evidence="9">
    <location>
        <position position="262"/>
    </location>
    <ligand>
        <name>Mg(2+)</name>
        <dbReference type="ChEBI" id="CHEBI:18420"/>
        <label>1</label>
    </ligand>
</feature>